<sequence>MEPIMCLLKSKIMNKTKEVERTAEMFRDISTTNIKSLAATFSESPGDWTVVRDDAKEIVVSFLVGTKTGRLMQALDLDKEDPATIDNSQRAKTSEIEAKELIGEGRMPVPVQQHLTAAMLRTKNSTIPIKKTPRKRFFKELRGAAQERYWLLMSKTERAEIRRRAVAQNDDIATCLATVKDNWQANWAGGSQDEDHFYSYLVDQTAGQLLWELIEEDIFVLTDAHRRVLFTNVERAVQLLYNSETVDLLERCIDFWSFSTPLPAPETSRHVVDNHVRRLHPEVDMEKATVETLPNARMAVAHKRSQETRTTSIPSRAGSRCSARASTKITRADCSRTFVRRSSARLQISSGSSSSREVRENLDDWCKFATNEEDFITLFVLGINGYTQRHKDINDAQGGGNLCVPQLKVKVRYQPGAAAIIAGDVLDHLVLDYSGTRFFVIGTNHGSVKQRVYRKMGKLPPISRAEEDDDAVPAALDSEDEDCDEYGQLYEDHPKAPPCLNWGDDNYDDAIIVTNTYLHGGYALHSSPDSEQANE</sequence>
<proteinExistence type="predicted"/>
<reference evidence="2 3" key="1">
    <citation type="submission" date="2018-06" db="EMBL/GenBank/DDBJ databases">
        <title>Complete Genomes of Monosporascus.</title>
        <authorList>
            <person name="Robinson A.J."/>
            <person name="Natvig D.O."/>
        </authorList>
    </citation>
    <scope>NUCLEOTIDE SEQUENCE [LARGE SCALE GENOMIC DNA]</scope>
    <source>
        <strain evidence="2 3">CBS 110550</strain>
    </source>
</reference>
<protein>
    <submittedName>
        <fullName evidence="2">Uncharacterized protein</fullName>
    </submittedName>
</protein>
<dbReference type="AlphaFoldDB" id="A0A4V1XB99"/>
<name>A0A4V1XB99_9PEZI</name>
<feature type="region of interest" description="Disordered" evidence="1">
    <location>
        <begin position="301"/>
        <end position="320"/>
    </location>
</feature>
<dbReference type="EMBL" id="QJNU01000168">
    <property type="protein sequence ID" value="RYP05509.1"/>
    <property type="molecule type" value="Genomic_DNA"/>
</dbReference>
<evidence type="ECO:0000256" key="1">
    <source>
        <dbReference type="SAM" id="MobiDB-lite"/>
    </source>
</evidence>
<dbReference type="Proteomes" id="UP000293360">
    <property type="component" value="Unassembled WGS sequence"/>
</dbReference>
<evidence type="ECO:0000313" key="2">
    <source>
        <dbReference type="EMBL" id="RYP05509.1"/>
    </source>
</evidence>
<dbReference type="OrthoDB" id="4638065at2759"/>
<keyword evidence="3" id="KW-1185">Reference proteome</keyword>
<organism evidence="2 3">
    <name type="scientific">Monosporascus ibericus</name>
    <dbReference type="NCBI Taxonomy" id="155417"/>
    <lineage>
        <taxon>Eukaryota</taxon>
        <taxon>Fungi</taxon>
        <taxon>Dikarya</taxon>
        <taxon>Ascomycota</taxon>
        <taxon>Pezizomycotina</taxon>
        <taxon>Sordariomycetes</taxon>
        <taxon>Xylariomycetidae</taxon>
        <taxon>Xylariales</taxon>
        <taxon>Xylariales incertae sedis</taxon>
        <taxon>Monosporascus</taxon>
    </lineage>
</organism>
<gene>
    <name evidence="2" type="ORF">DL764_003769</name>
</gene>
<accession>A0A4V1XB99</accession>
<evidence type="ECO:0000313" key="3">
    <source>
        <dbReference type="Proteomes" id="UP000293360"/>
    </source>
</evidence>
<comment type="caution">
    <text evidence="2">The sequence shown here is derived from an EMBL/GenBank/DDBJ whole genome shotgun (WGS) entry which is preliminary data.</text>
</comment>
<dbReference type="Gene3D" id="3.60.130.30">
    <property type="match status" value="1"/>
</dbReference>